<dbReference type="GO" id="GO:0016042">
    <property type="term" value="P:lipid catabolic process"/>
    <property type="evidence" value="ECO:0007669"/>
    <property type="project" value="UniProtKB-UniRule"/>
</dbReference>
<feature type="domain" description="PNPLA" evidence="5">
    <location>
        <begin position="5"/>
        <end position="177"/>
    </location>
</feature>
<feature type="short sequence motif" description="GXSXG" evidence="4">
    <location>
        <begin position="36"/>
        <end position="40"/>
    </location>
</feature>
<dbReference type="Gene3D" id="3.40.1090.10">
    <property type="entry name" value="Cytosolic phospholipase A2 catalytic domain"/>
    <property type="match status" value="2"/>
</dbReference>
<keyword evidence="3 4" id="KW-0443">Lipid metabolism</keyword>
<proteinExistence type="predicted"/>
<dbReference type="SUPFAM" id="SSF52151">
    <property type="entry name" value="FabD/lysophospholipase-like"/>
    <property type="match status" value="1"/>
</dbReference>
<name>A0A916X298_9HYPH</name>
<feature type="short sequence motif" description="DGA/G" evidence="4">
    <location>
        <begin position="164"/>
        <end position="166"/>
    </location>
</feature>
<reference evidence="6" key="2">
    <citation type="submission" date="2020-09" db="EMBL/GenBank/DDBJ databases">
        <authorList>
            <person name="Sun Q."/>
            <person name="Zhou Y."/>
        </authorList>
    </citation>
    <scope>NUCLEOTIDE SEQUENCE</scope>
    <source>
        <strain evidence="6">CGMCC 1.12426</strain>
    </source>
</reference>
<dbReference type="PANTHER" id="PTHR14226:SF29">
    <property type="entry name" value="NEUROPATHY TARGET ESTERASE SWS"/>
    <property type="match status" value="1"/>
</dbReference>
<dbReference type="Proteomes" id="UP000605148">
    <property type="component" value="Unassembled WGS sequence"/>
</dbReference>
<dbReference type="AlphaFoldDB" id="A0A916X298"/>
<keyword evidence="1 4" id="KW-0378">Hydrolase</keyword>
<dbReference type="InterPro" id="IPR016035">
    <property type="entry name" value="Acyl_Trfase/lysoPLipase"/>
</dbReference>
<organism evidence="6 7">
    <name type="scientific">Roseibium aquae</name>
    <dbReference type="NCBI Taxonomy" id="1323746"/>
    <lineage>
        <taxon>Bacteria</taxon>
        <taxon>Pseudomonadati</taxon>
        <taxon>Pseudomonadota</taxon>
        <taxon>Alphaproteobacteria</taxon>
        <taxon>Hyphomicrobiales</taxon>
        <taxon>Stappiaceae</taxon>
        <taxon>Roseibium</taxon>
    </lineage>
</organism>
<dbReference type="GO" id="GO:0016787">
    <property type="term" value="F:hydrolase activity"/>
    <property type="evidence" value="ECO:0007669"/>
    <property type="project" value="UniProtKB-UniRule"/>
</dbReference>
<dbReference type="PANTHER" id="PTHR14226">
    <property type="entry name" value="NEUROPATHY TARGET ESTERASE/SWISS CHEESE D.MELANOGASTER"/>
    <property type="match status" value="1"/>
</dbReference>
<comment type="caution">
    <text evidence="6">The sequence shown here is derived from an EMBL/GenBank/DDBJ whole genome shotgun (WGS) entry which is preliminary data.</text>
</comment>
<evidence type="ECO:0000256" key="1">
    <source>
        <dbReference type="ARBA" id="ARBA00022801"/>
    </source>
</evidence>
<dbReference type="InterPro" id="IPR050301">
    <property type="entry name" value="NTE"/>
</dbReference>
<dbReference type="InterPro" id="IPR002641">
    <property type="entry name" value="PNPLA_dom"/>
</dbReference>
<dbReference type="EMBL" id="BMFA01000007">
    <property type="protein sequence ID" value="GGB52476.1"/>
    <property type="molecule type" value="Genomic_DNA"/>
</dbReference>
<evidence type="ECO:0000256" key="3">
    <source>
        <dbReference type="ARBA" id="ARBA00023098"/>
    </source>
</evidence>
<protein>
    <submittedName>
        <fullName evidence="6">Patatin</fullName>
    </submittedName>
</protein>
<sequence>MKIGLALGGGGVRGMSHIPVLQAFDELGLKPHAIAGTSIGAILGAGYASGLSGSDLRKIALDLFSDRNKTLGHLWKLRPKRLADLWSGANVVFDPVKVLEIFVAEHLPDHFEDLDIPLTVLATDFYGCQEVDISSGPLLPAIAASIAIPAVFRPVKRQERILVDGGVVNPLPFDRLPEDCDIVVAVDVVGSPVPRPDRHLPSSFDAFFGTSQILMQTITQEKLKRRKPDILLQPEHDLIRVLDFMKTPEVLEKAEPLRKEAIRQLDLLLSNEKYQSSL</sequence>
<feature type="active site" description="Proton acceptor" evidence="4">
    <location>
        <position position="164"/>
    </location>
</feature>
<dbReference type="OrthoDB" id="5290098at2"/>
<feature type="active site" description="Nucleophile" evidence="4">
    <location>
        <position position="38"/>
    </location>
</feature>
<keyword evidence="2 4" id="KW-0442">Lipid degradation</keyword>
<dbReference type="Pfam" id="PF01734">
    <property type="entry name" value="Patatin"/>
    <property type="match status" value="1"/>
</dbReference>
<evidence type="ECO:0000313" key="7">
    <source>
        <dbReference type="Proteomes" id="UP000605148"/>
    </source>
</evidence>
<keyword evidence="7" id="KW-1185">Reference proteome</keyword>
<evidence type="ECO:0000256" key="2">
    <source>
        <dbReference type="ARBA" id="ARBA00022963"/>
    </source>
</evidence>
<gene>
    <name evidence="6" type="ORF">GCM10011316_25640</name>
</gene>
<accession>A0A916X298</accession>
<evidence type="ECO:0000256" key="4">
    <source>
        <dbReference type="PROSITE-ProRule" id="PRU01161"/>
    </source>
</evidence>
<reference evidence="6" key="1">
    <citation type="journal article" date="2014" name="Int. J. Syst. Evol. Microbiol.">
        <title>Complete genome sequence of Corynebacterium casei LMG S-19264T (=DSM 44701T), isolated from a smear-ripened cheese.</title>
        <authorList>
            <consortium name="US DOE Joint Genome Institute (JGI-PGF)"/>
            <person name="Walter F."/>
            <person name="Albersmeier A."/>
            <person name="Kalinowski J."/>
            <person name="Ruckert C."/>
        </authorList>
    </citation>
    <scope>NUCLEOTIDE SEQUENCE</scope>
    <source>
        <strain evidence="6">CGMCC 1.12426</strain>
    </source>
</reference>
<dbReference type="RefSeq" id="WP_150496560.1">
    <property type="nucleotide sequence ID" value="NZ_BMFA01000007.1"/>
</dbReference>
<evidence type="ECO:0000313" key="6">
    <source>
        <dbReference type="EMBL" id="GGB52476.1"/>
    </source>
</evidence>
<evidence type="ECO:0000259" key="5">
    <source>
        <dbReference type="PROSITE" id="PS51635"/>
    </source>
</evidence>
<dbReference type="PROSITE" id="PS51635">
    <property type="entry name" value="PNPLA"/>
    <property type="match status" value="1"/>
</dbReference>
<feature type="short sequence motif" description="GXGXXG" evidence="4">
    <location>
        <begin position="9"/>
        <end position="14"/>
    </location>
</feature>